<accession>A0A6I2GP94</accession>
<evidence type="ECO:0000313" key="3">
    <source>
        <dbReference type="Proteomes" id="UP000430975"/>
    </source>
</evidence>
<comment type="caution">
    <text evidence="2">The sequence shown here is derived from an EMBL/GenBank/DDBJ whole genome shotgun (WGS) entry which is preliminary data.</text>
</comment>
<name>A0A6I2GP94_9LACT</name>
<sequence length="60" mass="7008">MKNRWRECKLINNANNHEGIISREQFQAVQEEKARRSNVVQQGNEVKRAGKKYSSMTDSN</sequence>
<evidence type="ECO:0000256" key="1">
    <source>
        <dbReference type="SAM" id="MobiDB-lite"/>
    </source>
</evidence>
<feature type="region of interest" description="Disordered" evidence="1">
    <location>
        <begin position="34"/>
        <end position="60"/>
    </location>
</feature>
<protein>
    <submittedName>
        <fullName evidence="2">Recombinase</fullName>
    </submittedName>
</protein>
<proteinExistence type="predicted"/>
<dbReference type="Proteomes" id="UP000430975">
    <property type="component" value="Unassembled WGS sequence"/>
</dbReference>
<reference evidence="2 3" key="1">
    <citation type="submission" date="2019-11" db="EMBL/GenBank/DDBJ databases">
        <title>Characterisation of Fundicoccus ignavus gen. nov. sp. nov., a novel genus of the family Aerococcaceae isolated from bulk tank milk.</title>
        <authorList>
            <person name="Siebert A."/>
            <person name="Huptas C."/>
            <person name="Wenning M."/>
            <person name="Scherer S."/>
            <person name="Doll E.V."/>
        </authorList>
    </citation>
    <scope>NUCLEOTIDE SEQUENCE [LARGE SCALE GENOMIC DNA]</scope>
    <source>
        <strain evidence="2 3">WS4759</strain>
    </source>
</reference>
<dbReference type="EMBL" id="WJQS01000011">
    <property type="protein sequence ID" value="MRI86318.1"/>
    <property type="molecule type" value="Genomic_DNA"/>
</dbReference>
<organism evidence="2 3">
    <name type="scientific">Fundicoccus ignavus</name>
    <dbReference type="NCBI Taxonomy" id="2664442"/>
    <lineage>
        <taxon>Bacteria</taxon>
        <taxon>Bacillati</taxon>
        <taxon>Bacillota</taxon>
        <taxon>Bacilli</taxon>
        <taxon>Lactobacillales</taxon>
        <taxon>Aerococcaceae</taxon>
        <taxon>Fundicoccus</taxon>
    </lineage>
</organism>
<dbReference type="AlphaFoldDB" id="A0A6I2GP94"/>
<gene>
    <name evidence="2" type="ORF">GIY09_10725</name>
</gene>
<evidence type="ECO:0000313" key="2">
    <source>
        <dbReference type="EMBL" id="MRI86318.1"/>
    </source>
</evidence>
<keyword evidence="3" id="KW-1185">Reference proteome</keyword>